<dbReference type="OrthoDB" id="442038at2"/>
<protein>
    <recommendedName>
        <fullName evidence="1">Endonuclease NucS C-terminal domain-containing protein</fullName>
    </recommendedName>
</protein>
<organism evidence="2 3">
    <name type="scientific">Planktothrix paucivesiculata PCC 9631</name>
    <dbReference type="NCBI Taxonomy" id="671071"/>
    <lineage>
        <taxon>Bacteria</taxon>
        <taxon>Bacillati</taxon>
        <taxon>Cyanobacteriota</taxon>
        <taxon>Cyanophyceae</taxon>
        <taxon>Oscillatoriophycideae</taxon>
        <taxon>Oscillatoriales</taxon>
        <taxon>Microcoleaceae</taxon>
        <taxon>Planktothrix</taxon>
    </lineage>
</organism>
<dbReference type="Proteomes" id="UP000182190">
    <property type="component" value="Unassembled WGS sequence"/>
</dbReference>
<dbReference type="Pfam" id="PF01939">
    <property type="entry name" value="NucS_C"/>
    <property type="match status" value="1"/>
</dbReference>
<gene>
    <name evidence="2" type="ORF">PL9631_540064</name>
</gene>
<comment type="caution">
    <text evidence="2">The sequence shown here is derived from an EMBL/GenBank/DDBJ whole genome shotgun (WGS) entry which is preliminary data.</text>
</comment>
<reference evidence="2" key="1">
    <citation type="submission" date="2019-10" db="EMBL/GenBank/DDBJ databases">
        <authorList>
            <consortium name="Genoscope - CEA"/>
            <person name="William W."/>
        </authorList>
    </citation>
    <scope>NUCLEOTIDE SEQUENCE [LARGE SCALE GENOMIC DNA]</scope>
    <source>
        <strain evidence="2">BBR_PRJEB10994</strain>
    </source>
</reference>
<dbReference type="RefSeq" id="WP_083619332.1">
    <property type="nucleotide sequence ID" value="NZ_LR735009.1"/>
</dbReference>
<feature type="domain" description="Endonuclease NucS C-terminal" evidence="1">
    <location>
        <begin position="31"/>
        <end position="97"/>
    </location>
</feature>
<dbReference type="InterPro" id="IPR048301">
    <property type="entry name" value="NucS_C"/>
</dbReference>
<dbReference type="InterPro" id="IPR011856">
    <property type="entry name" value="tRNA_endonuc-like_dom_sf"/>
</dbReference>
<dbReference type="Gene3D" id="3.40.1350.10">
    <property type="match status" value="1"/>
</dbReference>
<dbReference type="GO" id="GO:0004519">
    <property type="term" value="F:endonuclease activity"/>
    <property type="evidence" value="ECO:0007669"/>
    <property type="project" value="InterPro"/>
</dbReference>
<dbReference type="EMBL" id="CZCS02000195">
    <property type="protein sequence ID" value="VXD21131.1"/>
    <property type="molecule type" value="Genomic_DNA"/>
</dbReference>
<name>A0A7Z9BTV7_9CYAN</name>
<dbReference type="GO" id="GO:0003676">
    <property type="term" value="F:nucleic acid binding"/>
    <property type="evidence" value="ECO:0007669"/>
    <property type="project" value="InterPro"/>
</dbReference>
<accession>A0A7Z9BTV7</accession>
<evidence type="ECO:0000313" key="3">
    <source>
        <dbReference type="Proteomes" id="UP000182190"/>
    </source>
</evidence>
<proteinExistence type="predicted"/>
<keyword evidence="3" id="KW-1185">Reference proteome</keyword>
<evidence type="ECO:0000313" key="2">
    <source>
        <dbReference type="EMBL" id="VXD21131.1"/>
    </source>
</evidence>
<dbReference type="AlphaFoldDB" id="A0A7Z9BTV7"/>
<evidence type="ECO:0000259" key="1">
    <source>
        <dbReference type="Pfam" id="PF01939"/>
    </source>
</evidence>
<sequence length="332" mass="39271">MQLSGNSQSIRPPKINKLFKKGRNQWGFGSEEALEDFIWDNLSNLLELTPLKRQYKVNGGFCDILALDKQKQLVIIELKNVEDPRVVQQLTRYYNNLITVKPFDLGIDYSNSIRLMAIMPSFHQQNFIDQEYSKLALEFLWFKIVKEESRFFLSLTHLDTKQVTQAEIPYNENEISDLESNLSDPPGFLLTIIENQSSEQQEYILRLRKYILCFHEKIEEINSRRGVIKYGRGKNNICIEICQKIGSKDPDLYLYLPIPDRRNRNLKYAIGRMVIFLKNDWKNIYWIGYISQQKLYSYKHFEKFIQVTDSTEPPSQLENLVNIALEHWLERL</sequence>